<feature type="binding site" evidence="8">
    <location>
        <begin position="141"/>
        <end position="145"/>
    </location>
    <ligand>
        <name>substrate</name>
    </ligand>
</feature>
<keyword evidence="2 8" id="KW-0808">Transferase</keyword>
<comment type="function">
    <text evidence="8">Required for the formation of a threonylcarbamoyl group on adenosine at position 37 (t(6)A37) in tRNAs that read codons beginning with adenine. Is involved in the transfer of the threonylcarbamoyl moiety of threonylcarbamoyl-AMP (TC-AMP) to the N6 group of A37, together with TsaE and TsaB. TsaD likely plays a direct catalytic role in this reaction.</text>
</comment>
<keyword evidence="4 8" id="KW-0479">Metal-binding</keyword>
<evidence type="ECO:0000259" key="9">
    <source>
        <dbReference type="Pfam" id="PF00814"/>
    </source>
</evidence>
<dbReference type="GO" id="GO:0005506">
    <property type="term" value="F:iron ion binding"/>
    <property type="evidence" value="ECO:0007669"/>
    <property type="project" value="UniProtKB-UniRule"/>
</dbReference>
<feature type="binding site" evidence="8">
    <location>
        <position position="300"/>
    </location>
    <ligand>
        <name>substrate</name>
    </ligand>
</feature>
<comment type="subcellular location">
    <subcellularLocation>
        <location evidence="8">Cytoplasm</location>
    </subcellularLocation>
</comment>
<dbReference type="AlphaFoldDB" id="A0A444HQA9"/>
<evidence type="ECO:0000256" key="5">
    <source>
        <dbReference type="ARBA" id="ARBA00023004"/>
    </source>
</evidence>
<sequence>MVPFLRILGIETSCDETAAAVVERDAEGRSNVLSDVVLSQLDEHSAYGGVVPEIAARAHVEALDELIEEALKRANVSLNDVDAIAATSGPGLIGGLLVGLMTGKAIARAAGKPLYAVNHLEGHALTARLTDGLSFPYLMLLVSGGHTQLILVRGVGQYERWGTTIDDALGEAFDKTAKLLGLPYPGGPAVERMARDGNPDRFDFPRPLVGEARLDFSFSGLKTAVRQAAQDIAPLSDQDVADICASFQKAVSRTLKDRIGRGLQRFKAEFPTTFPATGPAAGPATGEKPALVVAGGVAANLELRGTLQALCDKNGFRFVAPPLHLCTDNAVMIAWAGLERMATGAAPDTLDVQPRSRWPLDSNAETLIGFGKRGAKA</sequence>
<dbReference type="CDD" id="cd24133">
    <property type="entry name" value="ASKHA_NBD_TsaD_bac"/>
    <property type="match status" value="1"/>
</dbReference>
<accession>A0A444HQA9</accession>
<dbReference type="NCBIfam" id="TIGR03723">
    <property type="entry name" value="T6A_TsaD_YgjD"/>
    <property type="match status" value="1"/>
</dbReference>
<feature type="binding site" evidence="8">
    <location>
        <position position="119"/>
    </location>
    <ligand>
        <name>Fe cation</name>
        <dbReference type="ChEBI" id="CHEBI:24875"/>
    </ligand>
</feature>
<dbReference type="NCBIfam" id="TIGR00329">
    <property type="entry name" value="gcp_kae1"/>
    <property type="match status" value="1"/>
</dbReference>
<keyword evidence="6 8" id="KW-0012">Acyltransferase</keyword>
<evidence type="ECO:0000256" key="7">
    <source>
        <dbReference type="ARBA" id="ARBA00048117"/>
    </source>
</evidence>
<dbReference type="InterPro" id="IPR017861">
    <property type="entry name" value="KAE1/TsaD"/>
</dbReference>
<dbReference type="PANTHER" id="PTHR11735">
    <property type="entry name" value="TRNA N6-ADENOSINE THREONYLCARBAMOYLTRANSFERASE"/>
    <property type="match status" value="1"/>
</dbReference>
<dbReference type="HAMAP" id="MF_01445">
    <property type="entry name" value="TsaD"/>
    <property type="match status" value="1"/>
</dbReference>
<dbReference type="EC" id="2.3.1.234" evidence="8"/>
<dbReference type="FunFam" id="3.30.420.40:FF:000040">
    <property type="entry name" value="tRNA N6-adenosine threonylcarbamoyltransferase"/>
    <property type="match status" value="1"/>
</dbReference>
<keyword evidence="1 8" id="KW-0963">Cytoplasm</keyword>
<comment type="catalytic activity">
    <reaction evidence="7 8">
        <text>L-threonylcarbamoyladenylate + adenosine(37) in tRNA = N(6)-L-threonylcarbamoyladenosine(37) in tRNA + AMP + H(+)</text>
        <dbReference type="Rhea" id="RHEA:37059"/>
        <dbReference type="Rhea" id="RHEA-COMP:10162"/>
        <dbReference type="Rhea" id="RHEA-COMP:10163"/>
        <dbReference type="ChEBI" id="CHEBI:15378"/>
        <dbReference type="ChEBI" id="CHEBI:73682"/>
        <dbReference type="ChEBI" id="CHEBI:74411"/>
        <dbReference type="ChEBI" id="CHEBI:74418"/>
        <dbReference type="ChEBI" id="CHEBI:456215"/>
        <dbReference type="EC" id="2.3.1.234"/>
    </reaction>
</comment>
<evidence type="ECO:0000256" key="2">
    <source>
        <dbReference type="ARBA" id="ARBA00022679"/>
    </source>
</evidence>
<comment type="cofactor">
    <cofactor evidence="8">
        <name>Fe(2+)</name>
        <dbReference type="ChEBI" id="CHEBI:29033"/>
    </cofactor>
    <text evidence="8">Binds 1 Fe(2+) ion per subunit.</text>
</comment>
<dbReference type="GO" id="GO:0061711">
    <property type="term" value="F:tRNA N(6)-L-threonylcarbamoyladenine synthase activity"/>
    <property type="evidence" value="ECO:0007669"/>
    <property type="project" value="UniProtKB-EC"/>
</dbReference>
<dbReference type="InterPro" id="IPR043129">
    <property type="entry name" value="ATPase_NBD"/>
</dbReference>
<feature type="binding site" evidence="8">
    <location>
        <position position="123"/>
    </location>
    <ligand>
        <name>Fe cation</name>
        <dbReference type="ChEBI" id="CHEBI:24875"/>
    </ligand>
</feature>
<dbReference type="InterPro" id="IPR000905">
    <property type="entry name" value="Gcp-like_dom"/>
</dbReference>
<evidence type="ECO:0000256" key="1">
    <source>
        <dbReference type="ARBA" id="ARBA00022490"/>
    </source>
</evidence>
<evidence type="ECO:0000256" key="8">
    <source>
        <dbReference type="HAMAP-Rule" id="MF_01445"/>
    </source>
</evidence>
<evidence type="ECO:0000256" key="4">
    <source>
        <dbReference type="ARBA" id="ARBA00022723"/>
    </source>
</evidence>
<evidence type="ECO:0000313" key="11">
    <source>
        <dbReference type="Proteomes" id="UP000283817"/>
    </source>
</evidence>
<dbReference type="PRINTS" id="PR00789">
    <property type="entry name" value="OSIALOPTASE"/>
</dbReference>
<dbReference type="Proteomes" id="UP000283817">
    <property type="component" value="Unassembled WGS sequence"/>
</dbReference>
<feature type="binding site" evidence="8">
    <location>
        <position position="328"/>
    </location>
    <ligand>
        <name>Fe cation</name>
        <dbReference type="ChEBI" id="CHEBI:24875"/>
    </ligand>
</feature>
<dbReference type="GO" id="GO:0005737">
    <property type="term" value="C:cytoplasm"/>
    <property type="evidence" value="ECO:0007669"/>
    <property type="project" value="UniProtKB-SubCell"/>
</dbReference>
<evidence type="ECO:0000256" key="3">
    <source>
        <dbReference type="ARBA" id="ARBA00022694"/>
    </source>
</evidence>
<dbReference type="EMBL" id="SBHX01000065">
    <property type="protein sequence ID" value="RWX24906.1"/>
    <property type="molecule type" value="Genomic_DNA"/>
</dbReference>
<reference evidence="10 11" key="1">
    <citation type="submission" date="2019-01" db="EMBL/GenBank/DDBJ databases">
        <title>RHIZO-ID as a novel technology for direct rhizobia identification.</title>
        <authorList>
            <person name="De Meyer S.E."/>
        </authorList>
    </citation>
    <scope>NUCLEOTIDE SEQUENCE [LARGE SCALE GENOMIC DNA]</scope>
    <source>
        <strain evidence="10 11">WSM448</strain>
    </source>
</reference>
<comment type="similarity">
    <text evidence="8">Belongs to the KAE1 / TsaD family.</text>
</comment>
<gene>
    <name evidence="8 10" type="primary">tsaD</name>
    <name evidence="10" type="ORF">EHI47_27175</name>
</gene>
<evidence type="ECO:0000313" key="10">
    <source>
        <dbReference type="EMBL" id="RWX24906.1"/>
    </source>
</evidence>
<evidence type="ECO:0000256" key="6">
    <source>
        <dbReference type="ARBA" id="ARBA00023315"/>
    </source>
</evidence>
<feature type="binding site" evidence="8">
    <location>
        <position position="174"/>
    </location>
    <ligand>
        <name>substrate</name>
    </ligand>
</feature>
<dbReference type="Gene3D" id="3.30.420.40">
    <property type="match status" value="2"/>
</dbReference>
<organism evidence="10 11">
    <name type="scientific">Rhizobium leguminosarum</name>
    <dbReference type="NCBI Taxonomy" id="384"/>
    <lineage>
        <taxon>Bacteria</taxon>
        <taxon>Pseudomonadati</taxon>
        <taxon>Pseudomonadota</taxon>
        <taxon>Alphaproteobacteria</taxon>
        <taxon>Hyphomicrobiales</taxon>
        <taxon>Rhizobiaceae</taxon>
        <taxon>Rhizobium/Agrobacterium group</taxon>
        <taxon>Rhizobium</taxon>
    </lineage>
</organism>
<dbReference type="GO" id="GO:0002949">
    <property type="term" value="P:tRNA threonylcarbamoyladenosine modification"/>
    <property type="evidence" value="ECO:0007669"/>
    <property type="project" value="UniProtKB-UniRule"/>
</dbReference>
<comment type="caution">
    <text evidence="10">The sequence shown here is derived from an EMBL/GenBank/DDBJ whole genome shotgun (WGS) entry which is preliminary data.</text>
</comment>
<dbReference type="InterPro" id="IPR022450">
    <property type="entry name" value="TsaD"/>
</dbReference>
<protein>
    <recommendedName>
        <fullName evidence="8">tRNA N6-adenosine threonylcarbamoyltransferase</fullName>
        <ecNumber evidence="8">2.3.1.234</ecNumber>
    </recommendedName>
    <alternativeName>
        <fullName evidence="8">N6-L-threonylcarbamoyladenine synthase</fullName>
        <shortName evidence="8">t(6)A synthase</shortName>
    </alternativeName>
    <alternativeName>
        <fullName evidence="8">t(6)A37 threonylcarbamoyladenosine biosynthesis protein TsaD</fullName>
    </alternativeName>
    <alternativeName>
        <fullName evidence="8">tRNA threonylcarbamoyladenosine biosynthesis protein TsaD</fullName>
    </alternativeName>
</protein>
<feature type="binding site" evidence="8">
    <location>
        <position position="187"/>
    </location>
    <ligand>
        <name>substrate</name>
    </ligand>
</feature>
<keyword evidence="5 8" id="KW-0408">Iron</keyword>
<dbReference type="RefSeq" id="WP_128411839.1">
    <property type="nucleotide sequence ID" value="NZ_CP090090.1"/>
</dbReference>
<dbReference type="SUPFAM" id="SSF53067">
    <property type="entry name" value="Actin-like ATPase domain"/>
    <property type="match status" value="1"/>
</dbReference>
<dbReference type="Pfam" id="PF00814">
    <property type="entry name" value="TsaD"/>
    <property type="match status" value="1"/>
</dbReference>
<keyword evidence="3 8" id="KW-0819">tRNA processing</keyword>
<feature type="domain" description="Gcp-like" evidence="9">
    <location>
        <begin position="31"/>
        <end position="335"/>
    </location>
</feature>
<dbReference type="PANTHER" id="PTHR11735:SF6">
    <property type="entry name" value="TRNA N6-ADENOSINE THREONYLCARBAMOYLTRANSFERASE, MITOCHONDRIAL"/>
    <property type="match status" value="1"/>
</dbReference>
<name>A0A444HQA9_RHILE</name>
<feature type="binding site" evidence="8">
    <location>
        <position position="191"/>
    </location>
    <ligand>
        <name>substrate</name>
    </ligand>
</feature>
<proteinExistence type="inferred from homology"/>